<evidence type="ECO:0000256" key="1">
    <source>
        <dbReference type="ARBA" id="ARBA00007626"/>
    </source>
</evidence>
<evidence type="ECO:0000259" key="5">
    <source>
        <dbReference type="Pfam" id="PF23276"/>
    </source>
</evidence>
<feature type="region of interest" description="Disordered" evidence="4">
    <location>
        <begin position="33"/>
        <end position="54"/>
    </location>
</feature>
<feature type="compositionally biased region" description="Basic and acidic residues" evidence="4">
    <location>
        <begin position="650"/>
        <end position="662"/>
    </location>
</feature>
<organism evidence="6 7">
    <name type="scientific">Cytospora chrysosperma</name>
    <name type="common">Cytospora canker fungus</name>
    <name type="synonym">Sphaeria chrysosperma</name>
    <dbReference type="NCBI Taxonomy" id="252740"/>
    <lineage>
        <taxon>Eukaryota</taxon>
        <taxon>Fungi</taxon>
        <taxon>Dikarya</taxon>
        <taxon>Ascomycota</taxon>
        <taxon>Pezizomycotina</taxon>
        <taxon>Sordariomycetes</taxon>
        <taxon>Sordariomycetidae</taxon>
        <taxon>Diaporthales</taxon>
        <taxon>Cytosporaceae</taxon>
        <taxon>Cytospora</taxon>
    </lineage>
</organism>
<evidence type="ECO:0000256" key="2">
    <source>
        <dbReference type="ARBA" id="ARBA00022737"/>
    </source>
</evidence>
<name>A0A423WP12_CYTCH</name>
<evidence type="ECO:0000313" key="7">
    <source>
        <dbReference type="Proteomes" id="UP000284375"/>
    </source>
</evidence>
<feature type="repeat" description="PPR" evidence="3">
    <location>
        <begin position="397"/>
        <end position="431"/>
    </location>
</feature>
<feature type="domain" description="Pentatricopeptide repeat-containing protein-mitochondrial" evidence="5">
    <location>
        <begin position="363"/>
        <end position="499"/>
    </location>
</feature>
<dbReference type="InterPro" id="IPR057027">
    <property type="entry name" value="TPR_mt"/>
</dbReference>
<evidence type="ECO:0000256" key="4">
    <source>
        <dbReference type="SAM" id="MobiDB-lite"/>
    </source>
</evidence>
<comment type="caution">
    <text evidence="6">The sequence shown here is derived from an EMBL/GenBank/DDBJ whole genome shotgun (WGS) entry which is preliminary data.</text>
</comment>
<protein>
    <recommendedName>
        <fullName evidence="5">Pentatricopeptide repeat-containing protein-mitochondrial domain-containing protein</fullName>
    </recommendedName>
</protein>
<dbReference type="OrthoDB" id="747253at2759"/>
<dbReference type="InterPro" id="IPR002885">
    <property type="entry name" value="PPR_rpt"/>
</dbReference>
<accession>A0A423WP12</accession>
<comment type="similarity">
    <text evidence="1">Belongs to the PPR family. P subfamily.</text>
</comment>
<dbReference type="Pfam" id="PF23276">
    <property type="entry name" value="TPR_24"/>
    <property type="match status" value="1"/>
</dbReference>
<dbReference type="InterPro" id="IPR050872">
    <property type="entry name" value="PPR_P_subfamily"/>
</dbReference>
<keyword evidence="7" id="KW-1185">Reference proteome</keyword>
<dbReference type="PANTHER" id="PTHR46128:SF329">
    <property type="entry name" value="MITOCHONDRIAL GROUP I INTRON SPLICING FACTOR DMR1"/>
    <property type="match status" value="1"/>
</dbReference>
<dbReference type="InterPro" id="IPR011990">
    <property type="entry name" value="TPR-like_helical_dom_sf"/>
</dbReference>
<feature type="region of interest" description="Disordered" evidence="4">
    <location>
        <begin position="89"/>
        <end position="159"/>
    </location>
</feature>
<keyword evidence="2" id="KW-0677">Repeat</keyword>
<reference evidence="6 7" key="1">
    <citation type="submission" date="2015-09" db="EMBL/GenBank/DDBJ databases">
        <title>Host preference determinants of Valsa canker pathogens revealed by comparative genomics.</title>
        <authorList>
            <person name="Yin Z."/>
            <person name="Huang L."/>
        </authorList>
    </citation>
    <scope>NUCLEOTIDE SEQUENCE [LARGE SCALE GENOMIC DNA]</scope>
    <source>
        <strain evidence="6 7">YSFL</strain>
    </source>
</reference>
<dbReference type="Proteomes" id="UP000284375">
    <property type="component" value="Unassembled WGS sequence"/>
</dbReference>
<evidence type="ECO:0000313" key="6">
    <source>
        <dbReference type="EMBL" id="ROW05153.1"/>
    </source>
</evidence>
<feature type="compositionally biased region" description="Basic and acidic residues" evidence="4">
    <location>
        <begin position="89"/>
        <end position="105"/>
    </location>
</feature>
<dbReference type="PANTHER" id="PTHR46128">
    <property type="entry name" value="MITOCHONDRIAL GROUP I INTRON SPLICING FACTOR CCM1"/>
    <property type="match status" value="1"/>
</dbReference>
<evidence type="ECO:0000256" key="3">
    <source>
        <dbReference type="PROSITE-ProRule" id="PRU00708"/>
    </source>
</evidence>
<dbReference type="NCBIfam" id="TIGR00756">
    <property type="entry name" value="PPR"/>
    <property type="match status" value="1"/>
</dbReference>
<feature type="region of interest" description="Disordered" evidence="4">
    <location>
        <begin position="633"/>
        <end position="662"/>
    </location>
</feature>
<dbReference type="STRING" id="252740.A0A423WP12"/>
<dbReference type="Gene3D" id="1.25.40.10">
    <property type="entry name" value="Tetratricopeptide repeat domain"/>
    <property type="match status" value="2"/>
</dbReference>
<proteinExistence type="inferred from homology"/>
<dbReference type="EMBL" id="LJZO01000001">
    <property type="protein sequence ID" value="ROW05153.1"/>
    <property type="molecule type" value="Genomic_DNA"/>
</dbReference>
<dbReference type="PROSITE" id="PS51375">
    <property type="entry name" value="PPR"/>
    <property type="match status" value="1"/>
</dbReference>
<sequence>MSSARMTIDGLLRCLCPSVDAATLTRAISASYRSQSVANGAGRRPICARPRPATARHLSTTACLPYLRQDEAQSDEDAFGVLSDVVVGRQDEARQKGPSETKQRDGNTSSIGTGGAAGPRDSASATVAGRPAGATQPGRGPVSTIPEPGSRERRASSPATVARLVRAQQLEAVLPAATVEDIYDALRILRGREKSRDRNTTAALVRHLLATGTAPNTLLYETLLTAHAAPDGSADTVKGLLREMQTKRLPWSSTAYHAVLRFIAIGLLRDEQHELALDKLEEMIQNKIPVEPWLYDIFIYVFGRLDFLDDALRLARHRLDSGSEVPVNIWYFLLDVCSKGQNLEATTYVWNRAVKQGIVNPSDGVALNALNVAAVYGDTELCTQIIEYLASRGTRLSRHHYEALIDAYATQGNIEKVLEVYCIMHAAGVEVTHSSAGSLSVLLSRDAVLVDKAIEVMSGLKDKHEVPVTIFNVVLNEIVKARNESPDDAFAKALALYRKIREFVPAGPNWQTFRNLLWKCTRPELAQFFVGEMFAFKIKPNLVIARHMYRIHVEFRGPPHRAKEYFFKLAPHFRGDLARGPAKADVLDLSVKLIRRLIGERDPEAWRILEICQRYGLGQERIAALRAEVEGGEVGGGAPASPSAIDAEEPGWRGRDSVQLEV</sequence>
<dbReference type="AlphaFoldDB" id="A0A423WP12"/>
<gene>
    <name evidence="6" type="ORF">VSDG_00213</name>
</gene>